<dbReference type="InterPro" id="IPR011257">
    <property type="entry name" value="DNA_glycosylase"/>
</dbReference>
<dbReference type="Pfam" id="PF00730">
    <property type="entry name" value="HhH-GPD"/>
    <property type="match status" value="1"/>
</dbReference>
<dbReference type="Gene3D" id="1.10.1670.40">
    <property type="match status" value="1"/>
</dbReference>
<reference evidence="7 8" key="1">
    <citation type="journal article" date="2019" name="Nat. Med.">
        <title>A library of human gut bacterial isolates paired with longitudinal multiomics data enables mechanistic microbiome research.</title>
        <authorList>
            <person name="Poyet M."/>
            <person name="Groussin M."/>
            <person name="Gibbons S.M."/>
            <person name="Avila-Pacheco J."/>
            <person name="Jiang X."/>
            <person name="Kearney S.M."/>
            <person name="Perrotta A.R."/>
            <person name="Berdy B."/>
            <person name="Zhao S."/>
            <person name="Lieberman T.D."/>
            <person name="Swanson P.K."/>
            <person name="Smith M."/>
            <person name="Roesemann S."/>
            <person name="Alexander J.E."/>
            <person name="Rich S.A."/>
            <person name="Livny J."/>
            <person name="Vlamakis H."/>
            <person name="Clish C."/>
            <person name="Bullock K."/>
            <person name="Deik A."/>
            <person name="Scott J."/>
            <person name="Pierce K.A."/>
            <person name="Xavier R.J."/>
            <person name="Alm E.J."/>
        </authorList>
    </citation>
    <scope>NUCLEOTIDE SEQUENCE [LARGE SCALE GENOMIC DNA]</scope>
    <source>
        <strain evidence="7 8">BIOML-A2</strain>
    </source>
</reference>
<dbReference type="GO" id="GO:0008725">
    <property type="term" value="F:DNA-3-methyladenine glycosylase activity"/>
    <property type="evidence" value="ECO:0007669"/>
    <property type="project" value="TreeGrafter"/>
</dbReference>
<dbReference type="GO" id="GO:0043916">
    <property type="term" value="F:DNA-7-methylguanine glycosylase activity"/>
    <property type="evidence" value="ECO:0007669"/>
    <property type="project" value="TreeGrafter"/>
</dbReference>
<dbReference type="EC" id="3.2.2.21" evidence="3"/>
<keyword evidence="5" id="KW-0234">DNA repair</keyword>
<dbReference type="GO" id="GO:0006307">
    <property type="term" value="P:DNA alkylation repair"/>
    <property type="evidence" value="ECO:0007669"/>
    <property type="project" value="TreeGrafter"/>
</dbReference>
<evidence type="ECO:0000256" key="5">
    <source>
        <dbReference type="ARBA" id="ARBA00023204"/>
    </source>
</evidence>
<evidence type="ECO:0000256" key="1">
    <source>
        <dbReference type="ARBA" id="ARBA00000086"/>
    </source>
</evidence>
<gene>
    <name evidence="7" type="ORF">GMD42_06295</name>
</gene>
<comment type="similarity">
    <text evidence="2">Belongs to the alkylbase DNA glycosidase AlkA family.</text>
</comment>
<comment type="catalytic activity">
    <reaction evidence="1">
        <text>Hydrolysis of alkylated DNA, releasing 3-methyladenine, 3-methylguanine, 7-methylguanine and 7-methyladenine.</text>
        <dbReference type="EC" id="3.2.2.21"/>
    </reaction>
</comment>
<dbReference type="PANTHER" id="PTHR43003:SF5">
    <property type="entry name" value="DNA-3-METHYLADENINE GLYCOSYLASE"/>
    <property type="match status" value="1"/>
</dbReference>
<proteinExistence type="inferred from homology"/>
<dbReference type="CDD" id="cd00056">
    <property type="entry name" value="ENDO3c"/>
    <property type="match status" value="1"/>
</dbReference>
<dbReference type="GO" id="GO:0032131">
    <property type="term" value="F:alkylated DNA binding"/>
    <property type="evidence" value="ECO:0007669"/>
    <property type="project" value="TreeGrafter"/>
</dbReference>
<dbReference type="SUPFAM" id="SSF48150">
    <property type="entry name" value="DNA-glycosylase"/>
    <property type="match status" value="1"/>
</dbReference>
<dbReference type="GO" id="GO:0006285">
    <property type="term" value="P:base-excision repair, AP site formation"/>
    <property type="evidence" value="ECO:0007669"/>
    <property type="project" value="TreeGrafter"/>
</dbReference>
<evidence type="ECO:0000313" key="8">
    <source>
        <dbReference type="Proteomes" id="UP000462362"/>
    </source>
</evidence>
<dbReference type="AlphaFoldDB" id="A0A6I3S680"/>
<feature type="domain" description="HhH-GPD" evidence="6">
    <location>
        <begin position="59"/>
        <end position="218"/>
    </location>
</feature>
<name>A0A6I3S680_9BURK</name>
<sequence length="224" mass="25753">MAQSLISMAEQTEKPEWWDQAKKELSEADPVMAQIIRANPEGFLATRGNPFETLLRSVIGQQISVKAAANIWERFAKACKEIKPEIITRKHRRTLRTAGLSERKIEYVFDICRFFLENPDAADGFQHRSNEEVIKELCTIKGVGPWTAEMFLIFALRRPDVAPMLDYGFIKAVGQAYFPEIAFEEWSAADRKEEMSSVIAKWGPWKTAGTWYLWRSLNNGPMQY</sequence>
<keyword evidence="4" id="KW-0227">DNA damage</keyword>
<evidence type="ECO:0000313" key="7">
    <source>
        <dbReference type="EMBL" id="MTU43236.1"/>
    </source>
</evidence>
<evidence type="ECO:0000256" key="4">
    <source>
        <dbReference type="ARBA" id="ARBA00022763"/>
    </source>
</evidence>
<accession>A0A6I3S680</accession>
<dbReference type="PANTHER" id="PTHR43003">
    <property type="entry name" value="DNA-3-METHYLADENINE GLYCOSYLASE"/>
    <property type="match status" value="1"/>
</dbReference>
<dbReference type="FunFam" id="1.10.340.30:FF:000004">
    <property type="entry name" value="DNA-3-methyladenine glycosylase II"/>
    <property type="match status" value="1"/>
</dbReference>
<dbReference type="SMART" id="SM00478">
    <property type="entry name" value="ENDO3c"/>
    <property type="match status" value="1"/>
</dbReference>
<dbReference type="GO" id="GO:0032993">
    <property type="term" value="C:protein-DNA complex"/>
    <property type="evidence" value="ECO:0007669"/>
    <property type="project" value="TreeGrafter"/>
</dbReference>
<dbReference type="Proteomes" id="UP000462362">
    <property type="component" value="Unassembled WGS sequence"/>
</dbReference>
<evidence type="ECO:0000256" key="2">
    <source>
        <dbReference type="ARBA" id="ARBA00010817"/>
    </source>
</evidence>
<dbReference type="GO" id="GO:0005737">
    <property type="term" value="C:cytoplasm"/>
    <property type="evidence" value="ECO:0007669"/>
    <property type="project" value="TreeGrafter"/>
</dbReference>
<dbReference type="Gene3D" id="1.10.340.30">
    <property type="entry name" value="Hypothetical protein, domain 2"/>
    <property type="match status" value="1"/>
</dbReference>
<comment type="caution">
    <text evidence="7">The sequence shown here is derived from an EMBL/GenBank/DDBJ whole genome shotgun (WGS) entry which is preliminary data.</text>
</comment>
<organism evidence="7 8">
    <name type="scientific">Parasutterella excrementihominis</name>
    <dbReference type="NCBI Taxonomy" id="487175"/>
    <lineage>
        <taxon>Bacteria</taxon>
        <taxon>Pseudomonadati</taxon>
        <taxon>Pseudomonadota</taxon>
        <taxon>Betaproteobacteria</taxon>
        <taxon>Burkholderiales</taxon>
        <taxon>Sutterellaceae</taxon>
        <taxon>Parasutterella</taxon>
    </lineage>
</organism>
<dbReference type="InterPro" id="IPR003265">
    <property type="entry name" value="HhH-GPD_domain"/>
</dbReference>
<dbReference type="EMBL" id="WNCL01000015">
    <property type="protein sequence ID" value="MTU43236.1"/>
    <property type="molecule type" value="Genomic_DNA"/>
</dbReference>
<evidence type="ECO:0000256" key="3">
    <source>
        <dbReference type="ARBA" id="ARBA00012000"/>
    </source>
</evidence>
<protein>
    <recommendedName>
        <fullName evidence="3">DNA-3-methyladenine glycosylase II</fullName>
        <ecNumber evidence="3">3.2.2.21</ecNumber>
    </recommendedName>
</protein>
<evidence type="ECO:0000259" key="6">
    <source>
        <dbReference type="SMART" id="SM00478"/>
    </source>
</evidence>
<dbReference type="InterPro" id="IPR051912">
    <property type="entry name" value="Alkylbase_DNA_Glycosylase/TA"/>
</dbReference>